<dbReference type="InterPro" id="IPR050553">
    <property type="entry name" value="Thioredoxin_ResA/DsbE_sf"/>
</dbReference>
<keyword evidence="11" id="KW-0812">Transmembrane</keyword>
<feature type="binding site" evidence="8">
    <location>
        <position position="511"/>
    </location>
    <ligand>
        <name>Cu cation</name>
        <dbReference type="ChEBI" id="CHEBI:23378"/>
    </ligand>
</feature>
<keyword evidence="8" id="KW-0479">Metal-binding</keyword>
<evidence type="ECO:0000256" key="2">
    <source>
        <dbReference type="ARBA" id="ARBA00010996"/>
    </source>
</evidence>
<evidence type="ECO:0000256" key="5">
    <source>
        <dbReference type="ARBA" id="ARBA00023008"/>
    </source>
</evidence>
<evidence type="ECO:0000259" key="12">
    <source>
        <dbReference type="PROSITE" id="PS51352"/>
    </source>
</evidence>
<evidence type="ECO:0000313" key="13">
    <source>
        <dbReference type="EMBL" id="TDF91508.1"/>
    </source>
</evidence>
<feature type="transmembrane region" description="Helical" evidence="11">
    <location>
        <begin position="328"/>
        <end position="350"/>
    </location>
</feature>
<feature type="transmembrane region" description="Helical" evidence="11">
    <location>
        <begin position="12"/>
        <end position="39"/>
    </location>
</feature>
<feature type="disulfide bond" description="Redox-active" evidence="9">
    <location>
        <begin position="422"/>
        <end position="426"/>
    </location>
</feature>
<dbReference type="GO" id="GO:0030313">
    <property type="term" value="C:cell envelope"/>
    <property type="evidence" value="ECO:0007669"/>
    <property type="project" value="UniProtKB-SubCell"/>
</dbReference>
<evidence type="ECO:0000256" key="10">
    <source>
        <dbReference type="SAM" id="MobiDB-lite"/>
    </source>
</evidence>
<dbReference type="CDD" id="cd02968">
    <property type="entry name" value="SCO"/>
    <property type="match status" value="1"/>
</dbReference>
<keyword evidence="3" id="KW-0201">Cytochrome c-type biogenesis</keyword>
<feature type="transmembrane region" description="Helical" evidence="11">
    <location>
        <begin position="51"/>
        <end position="74"/>
    </location>
</feature>
<keyword evidence="4" id="KW-0735">Signal-anchor</keyword>
<dbReference type="PROSITE" id="PS51352">
    <property type="entry name" value="THIOREDOXIN_2"/>
    <property type="match status" value="2"/>
</dbReference>
<dbReference type="InterPro" id="IPR036249">
    <property type="entry name" value="Thioredoxin-like_sf"/>
</dbReference>
<dbReference type="PANTHER" id="PTHR42852:SF6">
    <property type="entry name" value="THIOL:DISULFIDE INTERCHANGE PROTEIN DSBE"/>
    <property type="match status" value="1"/>
</dbReference>
<dbReference type="GO" id="GO:0016209">
    <property type="term" value="F:antioxidant activity"/>
    <property type="evidence" value="ECO:0007669"/>
    <property type="project" value="InterPro"/>
</dbReference>
<comment type="caution">
    <text evidence="13">The sequence shown here is derived from an EMBL/GenBank/DDBJ whole genome shotgun (WGS) entry which is preliminary data.</text>
</comment>
<dbReference type="Pfam" id="PF00578">
    <property type="entry name" value="AhpC-TSA"/>
    <property type="match status" value="1"/>
</dbReference>
<feature type="domain" description="Thioredoxin" evidence="12">
    <location>
        <begin position="384"/>
        <end position="549"/>
    </location>
</feature>
<dbReference type="Pfam" id="PF02630">
    <property type="entry name" value="SCO1-SenC"/>
    <property type="match status" value="1"/>
</dbReference>
<dbReference type="InterPro" id="IPR003782">
    <property type="entry name" value="SCO1/SenC"/>
</dbReference>
<evidence type="ECO:0000256" key="8">
    <source>
        <dbReference type="PIRSR" id="PIRSR603782-1"/>
    </source>
</evidence>
<feature type="binding site" evidence="8">
    <location>
        <position position="422"/>
    </location>
    <ligand>
        <name>Cu cation</name>
        <dbReference type="ChEBI" id="CHEBI:23378"/>
    </ligand>
</feature>
<feature type="binding site" evidence="8">
    <location>
        <position position="426"/>
    </location>
    <ligand>
        <name>Cu cation</name>
        <dbReference type="ChEBI" id="CHEBI:23378"/>
    </ligand>
</feature>
<feature type="region of interest" description="Disordered" evidence="10">
    <location>
        <begin position="224"/>
        <end position="320"/>
    </location>
</feature>
<keyword evidence="7" id="KW-0676">Redox-active center</keyword>
<dbReference type="GO" id="GO:0016491">
    <property type="term" value="F:oxidoreductase activity"/>
    <property type="evidence" value="ECO:0007669"/>
    <property type="project" value="InterPro"/>
</dbReference>
<dbReference type="GO" id="GO:0046872">
    <property type="term" value="F:metal ion binding"/>
    <property type="evidence" value="ECO:0007669"/>
    <property type="project" value="UniProtKB-KW"/>
</dbReference>
<dbReference type="CDD" id="cd02966">
    <property type="entry name" value="TlpA_like_family"/>
    <property type="match status" value="1"/>
</dbReference>
<dbReference type="InterPro" id="IPR013766">
    <property type="entry name" value="Thioredoxin_domain"/>
</dbReference>
<comment type="subcellular location">
    <subcellularLocation>
        <location evidence="1">Cell envelope</location>
    </subcellularLocation>
</comment>
<evidence type="ECO:0000256" key="11">
    <source>
        <dbReference type="SAM" id="Phobius"/>
    </source>
</evidence>
<evidence type="ECO:0000256" key="1">
    <source>
        <dbReference type="ARBA" id="ARBA00004196"/>
    </source>
</evidence>
<evidence type="ECO:0000256" key="4">
    <source>
        <dbReference type="ARBA" id="ARBA00022968"/>
    </source>
</evidence>
<keyword evidence="5 8" id="KW-0186">Copper</keyword>
<evidence type="ECO:0000256" key="3">
    <source>
        <dbReference type="ARBA" id="ARBA00022748"/>
    </source>
</evidence>
<feature type="domain" description="Thioredoxin" evidence="12">
    <location>
        <begin position="574"/>
        <end position="713"/>
    </location>
</feature>
<dbReference type="EMBL" id="SMRU01000029">
    <property type="protein sequence ID" value="TDF91508.1"/>
    <property type="molecule type" value="Genomic_DNA"/>
</dbReference>
<feature type="region of interest" description="Disordered" evidence="10">
    <location>
        <begin position="175"/>
        <end position="211"/>
    </location>
</feature>
<dbReference type="SUPFAM" id="SSF52833">
    <property type="entry name" value="Thioredoxin-like"/>
    <property type="match status" value="2"/>
</dbReference>
<dbReference type="Proteomes" id="UP000295511">
    <property type="component" value="Unassembled WGS sequence"/>
</dbReference>
<evidence type="ECO:0000256" key="6">
    <source>
        <dbReference type="ARBA" id="ARBA00023157"/>
    </source>
</evidence>
<feature type="compositionally biased region" description="Basic residues" evidence="10">
    <location>
        <begin position="265"/>
        <end position="275"/>
    </location>
</feature>
<gene>
    <name evidence="13" type="ORF">E1809_20485</name>
</gene>
<dbReference type="Gene3D" id="3.40.30.10">
    <property type="entry name" value="Glutaredoxin"/>
    <property type="match status" value="2"/>
</dbReference>
<evidence type="ECO:0000256" key="9">
    <source>
        <dbReference type="PIRSR" id="PIRSR603782-2"/>
    </source>
</evidence>
<keyword evidence="11" id="KW-1133">Transmembrane helix</keyword>
<name>A0A4R5KAL8_9MICC</name>
<evidence type="ECO:0000256" key="7">
    <source>
        <dbReference type="ARBA" id="ARBA00023284"/>
    </source>
</evidence>
<dbReference type="OrthoDB" id="9790194at2"/>
<evidence type="ECO:0000313" key="14">
    <source>
        <dbReference type="Proteomes" id="UP000295511"/>
    </source>
</evidence>
<dbReference type="PANTHER" id="PTHR42852">
    <property type="entry name" value="THIOL:DISULFIDE INTERCHANGE PROTEIN DSBE"/>
    <property type="match status" value="1"/>
</dbReference>
<comment type="similarity">
    <text evidence="2">Belongs to the SCO1/2 family.</text>
</comment>
<dbReference type="InterPro" id="IPR000866">
    <property type="entry name" value="AhpC/TSA"/>
</dbReference>
<proteinExistence type="inferred from homology"/>
<keyword evidence="14" id="KW-1185">Reference proteome</keyword>
<feature type="compositionally biased region" description="Basic and acidic residues" evidence="10">
    <location>
        <begin position="249"/>
        <end position="259"/>
    </location>
</feature>
<keyword evidence="11" id="KW-0472">Membrane</keyword>
<dbReference type="AlphaFoldDB" id="A0A4R5KAL8"/>
<protein>
    <submittedName>
        <fullName evidence="13">Redoxin domain-containing protein</fullName>
    </submittedName>
</protein>
<reference evidence="13 14" key="1">
    <citation type="submission" date="2019-03" db="EMBL/GenBank/DDBJ databases">
        <title>Whole genome sequence of Arthrobacter sp JH1-1.</title>
        <authorList>
            <person name="Trinh H.N."/>
        </authorList>
    </citation>
    <scope>NUCLEOTIDE SEQUENCE [LARGE SCALE GENOMIC DNA]</scope>
    <source>
        <strain evidence="13 14">JH1-1</strain>
    </source>
</reference>
<dbReference type="GO" id="GO:0017004">
    <property type="term" value="P:cytochrome complex assembly"/>
    <property type="evidence" value="ECO:0007669"/>
    <property type="project" value="UniProtKB-KW"/>
</dbReference>
<sequence>MTLSSTGSGSGPAFYAFTLGLVAALNPCGFPMLPAWLALFSGPRTGRPASVAGALRAGAAVSTGFVAVFGVLGLVFEAGATLATGWLPPLMAAAGIAMAVAGVSTLSGHPPCPAAACPAAASGTVLAGHGPLRGDLRARVPELFLAALPGLGRRVLHGARLPRRAVDLPCLRPGHGPLDHRSRGDHHRARDHRTAACRTRRPLAPGDLGNHADPVGGLPGLLLAGRTAGSGRQPAAGSVRPTGPGMGGHPDRRPPDRLRAGAGRSRARPDRRRHRPDPCATARASQSAATHVRVREKEYQPMKTTPPPAGPAPVGPAPAGPAPRRKRLIVAAIWALAGLSVAASLAGILLTAGARPGPPARAVGTGEPGITAATAQLLQLDNLPVPLDAAPDFTLTDQHSKPVALSQYRGKAVVLSFNDDECEDLCTLLAQDVAQANHDLGSNAANVVFLSVNANTAHPAVEEVRSWTEDHGLGAEPNWVFGTGTPAQLTAVASSYHVPVGIDPATHDVVHGSELFFIDPAGKEAAIGQFGTASANTALFARGMAQMALDLVPGHAGTSVGGPAPSGTAAAEPAALGQPAPGFTLPGLDSAATRTSLETTKGKYRVVNFWSGTCSACVTEMPRLQQAHQDLGSSVAFIGIDVADPAGPAAALAARSGATYPLLADTSGSTAGAYQIPGLPFTAIIAPDGTLLVRHPGTFTAEQLEYILHTLQNNPD</sequence>
<keyword evidence="6 9" id="KW-1015">Disulfide bond</keyword>
<accession>A0A4R5KAL8</accession>
<feature type="transmembrane region" description="Helical" evidence="11">
    <location>
        <begin position="86"/>
        <end position="106"/>
    </location>
</feature>
<organism evidence="13 14">
    <name type="scientific">Arthrobacter terricola</name>
    <dbReference type="NCBI Taxonomy" id="2547396"/>
    <lineage>
        <taxon>Bacteria</taxon>
        <taxon>Bacillati</taxon>
        <taxon>Actinomycetota</taxon>
        <taxon>Actinomycetes</taxon>
        <taxon>Micrococcales</taxon>
        <taxon>Micrococcaceae</taxon>
        <taxon>Arthrobacter</taxon>
    </lineage>
</organism>
<feature type="compositionally biased region" description="Pro residues" evidence="10">
    <location>
        <begin position="304"/>
        <end position="320"/>
    </location>
</feature>